<organism evidence="3 4">
    <name type="scientific">Nematocida parisii (strain ERTm3)</name>
    <name type="common">Nematode killer fungus</name>
    <dbReference type="NCBI Taxonomy" id="935791"/>
    <lineage>
        <taxon>Eukaryota</taxon>
        <taxon>Fungi</taxon>
        <taxon>Fungi incertae sedis</taxon>
        <taxon>Microsporidia</taxon>
        <taxon>Nematocida</taxon>
    </lineage>
</organism>
<evidence type="ECO:0000256" key="1">
    <source>
        <dbReference type="PROSITE-ProRule" id="PRU00221"/>
    </source>
</evidence>
<accession>I3EH22</accession>
<dbReference type="Gene3D" id="2.130.10.10">
    <property type="entry name" value="YVTN repeat-like/Quinoprotein amine dehydrogenase"/>
    <property type="match status" value="1"/>
</dbReference>
<dbReference type="InterPro" id="IPR001680">
    <property type="entry name" value="WD40_rpt"/>
</dbReference>
<protein>
    <submittedName>
        <fullName evidence="3">Uncharacterized protein</fullName>
    </submittedName>
</protein>
<feature type="repeat" description="WD" evidence="1">
    <location>
        <begin position="264"/>
        <end position="304"/>
    </location>
</feature>
<dbReference type="HOGENOM" id="CLU_804340_0_0_1"/>
<dbReference type="Proteomes" id="UP000002872">
    <property type="component" value="Unassembled WGS sequence"/>
</dbReference>
<evidence type="ECO:0000313" key="4">
    <source>
        <dbReference type="Proteomes" id="UP000002872"/>
    </source>
</evidence>
<dbReference type="AlphaFoldDB" id="I3EH22"/>
<dbReference type="InParanoid" id="I3EH22"/>
<dbReference type="SUPFAM" id="SSF50998">
    <property type="entry name" value="Quinoprotein alcohol dehydrogenase-like"/>
    <property type="match status" value="1"/>
</dbReference>
<dbReference type="SMART" id="SM00320">
    <property type="entry name" value="WD40"/>
    <property type="match status" value="1"/>
</dbReference>
<proteinExistence type="predicted"/>
<dbReference type="VEuPathDB" id="MicrosporidiaDB:NEQG_01209"/>
<dbReference type="EMBL" id="GL870878">
    <property type="protein sequence ID" value="EIJ88519.1"/>
    <property type="molecule type" value="Genomic_DNA"/>
</dbReference>
<evidence type="ECO:0000256" key="2">
    <source>
        <dbReference type="SAM" id="MobiDB-lite"/>
    </source>
</evidence>
<dbReference type="PROSITE" id="PS50082">
    <property type="entry name" value="WD_REPEATS_2"/>
    <property type="match status" value="1"/>
</dbReference>
<feature type="region of interest" description="Disordered" evidence="2">
    <location>
        <begin position="50"/>
        <end position="71"/>
    </location>
</feature>
<evidence type="ECO:0000313" key="3">
    <source>
        <dbReference type="EMBL" id="EIJ88519.1"/>
    </source>
</evidence>
<sequence>MIIQSCILTAGKECKAPVKYVPTRETFDYYAHYYMKEPQELFDEVSGTANIENESEEEISSEEKEDNEIRPTDRIAVALTTEDDELRLDTYLLDSETNAFYVHHDVFLHGIPTGLAVCDRNEDPLTFVSNEDGTIAIYRMFVTNHFLPDGIIPAHASKINSIVAETTSILTNDAETIKAWDITTQKNTFTHTRKQKAIALKDSLIYFSDEAAAYMVDTREGKEVKLFTAQNGITSISSTGNSVTAGTVSGDIVYTTSQSKERTFAAHSKKINNLVVSMDRYIVSASSDETISLFDMENGEIVERRSTGIESVTVSLPTDTVNIYAYANEDGELSAGSFEEAILRIE</sequence>
<dbReference type="STRING" id="935791.I3EH22"/>
<dbReference type="OrthoDB" id="270624at2759"/>
<reference evidence="3" key="1">
    <citation type="submission" date="2011-01" db="EMBL/GenBank/DDBJ databases">
        <title>The Genome Sequence of Nematocida parisii strain ERTm3.</title>
        <authorList>
            <consortium name="The Broad Institute Genome Sequencing Platform"/>
            <consortium name="The Broad Institute Genome Sequencing Center for Infectious Disease"/>
            <person name="Cuomo C."/>
            <person name="Troemel E."/>
            <person name="Young S.K."/>
            <person name="Zeng Q."/>
            <person name="Gargeya S."/>
            <person name="Fitzgerald M."/>
            <person name="Haas B."/>
            <person name="Abouelleil A."/>
            <person name="Alvarado L."/>
            <person name="Arachchi H.M."/>
            <person name="Berlin A."/>
            <person name="Chapman S.B."/>
            <person name="Gearin G."/>
            <person name="Goldberg J."/>
            <person name="Griggs A."/>
            <person name="Gujja S."/>
            <person name="Hansen M."/>
            <person name="Heiman D."/>
            <person name="Howarth C."/>
            <person name="Larimer J."/>
            <person name="Lui A."/>
            <person name="MacDonald P.J.P."/>
            <person name="McCowen C."/>
            <person name="Montmayeur A."/>
            <person name="Murphy C."/>
            <person name="Neiman D."/>
            <person name="Pearson M."/>
            <person name="Priest M."/>
            <person name="Roberts A."/>
            <person name="Saif S."/>
            <person name="Shea T."/>
            <person name="Sisk P."/>
            <person name="Stolte C."/>
            <person name="Sykes S."/>
            <person name="Wortman J."/>
            <person name="Nusbaum C."/>
            <person name="Birren B."/>
        </authorList>
    </citation>
    <scope>NUCLEOTIDE SEQUENCE</scope>
    <source>
        <strain evidence="3">ERTm3</strain>
    </source>
</reference>
<dbReference type="InterPro" id="IPR015943">
    <property type="entry name" value="WD40/YVTN_repeat-like_dom_sf"/>
</dbReference>
<dbReference type="OMA" id="AHYYMKE"/>
<dbReference type="PANTHER" id="PTHR44489:SF11">
    <property type="entry name" value="WD REPEAT DOMAIN 86"/>
    <property type="match status" value="1"/>
</dbReference>
<feature type="compositionally biased region" description="Acidic residues" evidence="2">
    <location>
        <begin position="53"/>
        <end position="66"/>
    </location>
</feature>
<dbReference type="InterPro" id="IPR044715">
    <property type="entry name" value="WDR86-like"/>
</dbReference>
<name>I3EH22_NEMP3</name>
<dbReference type="InterPro" id="IPR011047">
    <property type="entry name" value="Quinoprotein_ADH-like_sf"/>
</dbReference>
<gene>
    <name evidence="3" type="ORF">NEQG_01209</name>
</gene>
<dbReference type="PANTHER" id="PTHR44489">
    <property type="match status" value="1"/>
</dbReference>
<keyword evidence="1" id="KW-0853">WD repeat</keyword>
<keyword evidence="4" id="KW-1185">Reference proteome</keyword>